<keyword evidence="1" id="KW-0732">Signal</keyword>
<feature type="signal peptide" evidence="1">
    <location>
        <begin position="1"/>
        <end position="18"/>
    </location>
</feature>
<evidence type="ECO:0000313" key="3">
    <source>
        <dbReference type="Proteomes" id="UP000786811"/>
    </source>
</evidence>
<evidence type="ECO:0000313" key="2">
    <source>
        <dbReference type="EMBL" id="CAG5093247.1"/>
    </source>
</evidence>
<gene>
    <name evidence="2" type="ORF">HICCMSTLAB_LOCUS6688</name>
</gene>
<dbReference type="EMBL" id="CAJNRD030001120">
    <property type="protein sequence ID" value="CAG5093247.1"/>
    <property type="molecule type" value="Genomic_DNA"/>
</dbReference>
<sequence length="83" mass="9364">MCFRLLPRSLQILTILLTDWSIQKICDTMGAKKHMAVMSKSLKENKGVLAAPDQKKGRPLSDNIKSKVIEFYKNDDVSLNVTV</sequence>
<dbReference type="AlphaFoldDB" id="A0A8J2HC04"/>
<evidence type="ECO:0000256" key="1">
    <source>
        <dbReference type="SAM" id="SignalP"/>
    </source>
</evidence>
<organism evidence="2 3">
    <name type="scientific">Cotesia congregata</name>
    <name type="common">Parasitoid wasp</name>
    <name type="synonym">Apanteles congregatus</name>
    <dbReference type="NCBI Taxonomy" id="51543"/>
    <lineage>
        <taxon>Eukaryota</taxon>
        <taxon>Metazoa</taxon>
        <taxon>Ecdysozoa</taxon>
        <taxon>Arthropoda</taxon>
        <taxon>Hexapoda</taxon>
        <taxon>Insecta</taxon>
        <taxon>Pterygota</taxon>
        <taxon>Neoptera</taxon>
        <taxon>Endopterygota</taxon>
        <taxon>Hymenoptera</taxon>
        <taxon>Apocrita</taxon>
        <taxon>Ichneumonoidea</taxon>
        <taxon>Braconidae</taxon>
        <taxon>Microgastrinae</taxon>
        <taxon>Cotesia</taxon>
    </lineage>
</organism>
<feature type="chain" id="PRO_5035240267" evidence="1">
    <location>
        <begin position="19"/>
        <end position="83"/>
    </location>
</feature>
<comment type="caution">
    <text evidence="2">The sequence shown here is derived from an EMBL/GenBank/DDBJ whole genome shotgun (WGS) entry which is preliminary data.</text>
</comment>
<protein>
    <submittedName>
        <fullName evidence="2">Uncharacterized protein</fullName>
    </submittedName>
</protein>
<accession>A0A8J2HC04</accession>
<reference evidence="2" key="1">
    <citation type="submission" date="2021-04" db="EMBL/GenBank/DDBJ databases">
        <authorList>
            <person name="Chebbi M.A.C M."/>
        </authorList>
    </citation>
    <scope>NUCLEOTIDE SEQUENCE</scope>
</reference>
<keyword evidence="3" id="KW-1185">Reference proteome</keyword>
<dbReference type="OrthoDB" id="6777617at2759"/>
<proteinExistence type="predicted"/>
<dbReference type="Proteomes" id="UP000786811">
    <property type="component" value="Unassembled WGS sequence"/>
</dbReference>
<name>A0A8J2HC04_COTCN</name>